<dbReference type="PRINTS" id="PR00111">
    <property type="entry name" value="ABHYDROLASE"/>
</dbReference>
<comment type="caution">
    <text evidence="3">The sequence shown here is derived from an EMBL/GenBank/DDBJ whole genome shotgun (WGS) entry which is preliminary data.</text>
</comment>
<feature type="domain" description="AB hydrolase-1" evidence="2">
    <location>
        <begin position="18"/>
        <end position="253"/>
    </location>
</feature>
<dbReference type="SUPFAM" id="SSF53474">
    <property type="entry name" value="alpha/beta-Hydrolases"/>
    <property type="match status" value="1"/>
</dbReference>
<reference evidence="4" key="1">
    <citation type="journal article" date="2019" name="Int. J. Syst. Evol. Microbiol.">
        <title>The Global Catalogue of Microorganisms (GCM) 10K type strain sequencing project: providing services to taxonomists for standard genome sequencing and annotation.</title>
        <authorList>
            <consortium name="The Broad Institute Genomics Platform"/>
            <consortium name="The Broad Institute Genome Sequencing Center for Infectious Disease"/>
            <person name="Wu L."/>
            <person name="Ma J."/>
        </authorList>
    </citation>
    <scope>NUCLEOTIDE SEQUENCE [LARGE SCALE GENOMIC DNA]</scope>
    <source>
        <strain evidence="4">KACC 14058</strain>
    </source>
</reference>
<accession>A0ABV8VYP9</accession>
<dbReference type="InterPro" id="IPR000073">
    <property type="entry name" value="AB_hydrolase_1"/>
</dbReference>
<proteinExistence type="inferred from homology"/>
<dbReference type="PANTHER" id="PTHR43039">
    <property type="entry name" value="ESTERASE-RELATED"/>
    <property type="match status" value="1"/>
</dbReference>
<evidence type="ECO:0000259" key="2">
    <source>
        <dbReference type="Pfam" id="PF00561"/>
    </source>
</evidence>
<name>A0ABV8VYP9_9BACI</name>
<keyword evidence="4" id="KW-1185">Reference proteome</keyword>
<keyword evidence="3" id="KW-0378">Hydrolase</keyword>
<sequence length="268" mass="30161">MSNILIRNNVHVLGEGNNVLLFAPGFGCDQNMWRFVAPDFQKAYRIILFDYVGSGRSDYAAYDSTKYSELNGYAEDIIEICATLELEEVTIIGHSVGSTIGMLAAIKRPELVTKLILIGPSPCYVNDPPKYFGGFEKEDLDGLINMMELNYIGWGNYLSKLVMKNPDRPELAQELEESFCSTDPDIQREFAIATFMSDYRIILSDVDTPSLILQCQEDAIAPIEVGEYMSNQMPNSTMRQMKATGHCPHMSHPKETIELIKEYLTANE</sequence>
<dbReference type="InterPro" id="IPR029058">
    <property type="entry name" value="AB_hydrolase_fold"/>
</dbReference>
<dbReference type="RefSeq" id="WP_390200489.1">
    <property type="nucleotide sequence ID" value="NZ_JBHSDV010000005.1"/>
</dbReference>
<protein>
    <submittedName>
        <fullName evidence="3">Alpha/beta fold hydrolase</fullName>
    </submittedName>
</protein>
<dbReference type="Proteomes" id="UP001595880">
    <property type="component" value="Unassembled WGS sequence"/>
</dbReference>
<dbReference type="Pfam" id="PF00561">
    <property type="entry name" value="Abhydrolase_1"/>
    <property type="match status" value="1"/>
</dbReference>
<dbReference type="GO" id="GO:0016787">
    <property type="term" value="F:hydrolase activity"/>
    <property type="evidence" value="ECO:0007669"/>
    <property type="project" value="UniProtKB-KW"/>
</dbReference>
<dbReference type="Gene3D" id="3.40.50.1820">
    <property type="entry name" value="alpha/beta hydrolase"/>
    <property type="match status" value="1"/>
</dbReference>
<evidence type="ECO:0000256" key="1">
    <source>
        <dbReference type="ARBA" id="ARBA00008645"/>
    </source>
</evidence>
<evidence type="ECO:0000313" key="4">
    <source>
        <dbReference type="Proteomes" id="UP001595880"/>
    </source>
</evidence>
<comment type="similarity">
    <text evidence="1">Belongs to the AB hydrolase superfamily.</text>
</comment>
<dbReference type="EMBL" id="JBHSDV010000005">
    <property type="protein sequence ID" value="MFC4389037.1"/>
    <property type="molecule type" value="Genomic_DNA"/>
</dbReference>
<gene>
    <name evidence="3" type="ORF">ACFOZ1_14635</name>
</gene>
<evidence type="ECO:0000313" key="3">
    <source>
        <dbReference type="EMBL" id="MFC4389037.1"/>
    </source>
</evidence>
<organism evidence="3 4">
    <name type="scientific">Gracilibacillus marinus</name>
    <dbReference type="NCBI Taxonomy" id="630535"/>
    <lineage>
        <taxon>Bacteria</taxon>
        <taxon>Bacillati</taxon>
        <taxon>Bacillota</taxon>
        <taxon>Bacilli</taxon>
        <taxon>Bacillales</taxon>
        <taxon>Bacillaceae</taxon>
        <taxon>Gracilibacillus</taxon>
    </lineage>
</organism>